<evidence type="ECO:0000256" key="6">
    <source>
        <dbReference type="SAM" id="Phobius"/>
    </source>
</evidence>
<evidence type="ECO:0000313" key="8">
    <source>
        <dbReference type="Proteomes" id="UP000192276"/>
    </source>
</evidence>
<feature type="transmembrane region" description="Helical" evidence="6">
    <location>
        <begin position="94"/>
        <end position="116"/>
    </location>
</feature>
<keyword evidence="3 6" id="KW-0812">Transmembrane</keyword>
<dbReference type="InterPro" id="IPR019860">
    <property type="entry name" value="Motility-assoc_ABC_perm_GldF"/>
</dbReference>
<evidence type="ECO:0000256" key="2">
    <source>
        <dbReference type="ARBA" id="ARBA00022475"/>
    </source>
</evidence>
<dbReference type="InterPro" id="IPR051449">
    <property type="entry name" value="ABC-2_transporter_component"/>
</dbReference>
<evidence type="ECO:0000256" key="4">
    <source>
        <dbReference type="ARBA" id="ARBA00022989"/>
    </source>
</evidence>
<feature type="transmembrane region" description="Helical" evidence="6">
    <location>
        <begin position="55"/>
        <end position="73"/>
    </location>
</feature>
<comment type="subcellular location">
    <subcellularLocation>
        <location evidence="1">Cell membrane</location>
        <topology evidence="1">Multi-pass membrane protein</topology>
    </subcellularLocation>
</comment>
<proteinExistence type="predicted"/>
<sequence length="241" mass="26599">MWSVCKKEFRQFFSSLTGYIAIVVFLLLNGLFLFVFPDTNILDFGYATLDKFFELAPWILLLLIPAITMRSFADEFKGGTFEILQTKPLSRWQLVSGKYFGSLGVVLIALVPTIIYPISISQLAAAGGGIDLGGTIGSYIGLIFLAAVFVAIGIACSSLTNNAVVAFIAGAFFCFVLYSGFNAVSRIPALQSGADYYIEMLGIDFHYRSVSRGVVDTRDLVYFLSIISFFLIFTNRNLLKR</sequence>
<dbReference type="STRING" id="550983.A4R26_04165"/>
<comment type="caution">
    <text evidence="7">The sequence shown here is derived from an EMBL/GenBank/DDBJ whole genome shotgun (WGS) entry which is preliminary data.</text>
</comment>
<dbReference type="EMBL" id="LWBP01000188">
    <property type="protein sequence ID" value="OQP58653.1"/>
    <property type="molecule type" value="Genomic_DNA"/>
</dbReference>
<protein>
    <submittedName>
        <fullName evidence="7">Gliding motility-associated ABC transporter permease subunit GldF</fullName>
    </submittedName>
</protein>
<dbReference type="Proteomes" id="UP000192276">
    <property type="component" value="Unassembled WGS sequence"/>
</dbReference>
<dbReference type="GO" id="GO:0005886">
    <property type="term" value="C:plasma membrane"/>
    <property type="evidence" value="ECO:0007669"/>
    <property type="project" value="UniProtKB-SubCell"/>
</dbReference>
<gene>
    <name evidence="7" type="ORF">A4R26_04165</name>
</gene>
<dbReference type="PANTHER" id="PTHR30294">
    <property type="entry name" value="MEMBRANE COMPONENT OF ABC TRANSPORTER YHHJ-RELATED"/>
    <property type="match status" value="1"/>
</dbReference>
<keyword evidence="5 6" id="KW-0472">Membrane</keyword>
<dbReference type="OrthoDB" id="9794512at2"/>
<dbReference type="Pfam" id="PF12679">
    <property type="entry name" value="ABC2_membrane_2"/>
    <property type="match status" value="1"/>
</dbReference>
<dbReference type="AlphaFoldDB" id="A0A1V9FJU9"/>
<keyword evidence="2" id="KW-1003">Cell membrane</keyword>
<feature type="transmembrane region" description="Helical" evidence="6">
    <location>
        <begin position="12"/>
        <end position="35"/>
    </location>
</feature>
<dbReference type="RefSeq" id="WP_081166272.1">
    <property type="nucleotide sequence ID" value="NZ_LWBP01000188.1"/>
</dbReference>
<dbReference type="GO" id="GO:0140359">
    <property type="term" value="F:ABC-type transporter activity"/>
    <property type="evidence" value="ECO:0007669"/>
    <property type="project" value="InterPro"/>
</dbReference>
<keyword evidence="4 6" id="KW-1133">Transmembrane helix</keyword>
<reference evidence="8" key="1">
    <citation type="submission" date="2016-04" db="EMBL/GenBank/DDBJ databases">
        <authorList>
            <person name="Chen L."/>
            <person name="Zhuang W."/>
            <person name="Wang G."/>
        </authorList>
    </citation>
    <scope>NUCLEOTIDE SEQUENCE [LARGE SCALE GENOMIC DNA]</scope>
    <source>
        <strain evidence="8">208</strain>
    </source>
</reference>
<evidence type="ECO:0000313" key="7">
    <source>
        <dbReference type="EMBL" id="OQP58653.1"/>
    </source>
</evidence>
<dbReference type="NCBIfam" id="TIGR03518">
    <property type="entry name" value="ABC_perm_GldF"/>
    <property type="match status" value="1"/>
</dbReference>
<dbReference type="PANTHER" id="PTHR30294:SF29">
    <property type="entry name" value="MULTIDRUG ABC TRANSPORTER PERMEASE YBHS-RELATED"/>
    <property type="match status" value="1"/>
</dbReference>
<evidence type="ECO:0000256" key="5">
    <source>
        <dbReference type="ARBA" id="ARBA00023136"/>
    </source>
</evidence>
<organism evidence="7 8">
    <name type="scientific">Niastella populi</name>
    <dbReference type="NCBI Taxonomy" id="550983"/>
    <lineage>
        <taxon>Bacteria</taxon>
        <taxon>Pseudomonadati</taxon>
        <taxon>Bacteroidota</taxon>
        <taxon>Chitinophagia</taxon>
        <taxon>Chitinophagales</taxon>
        <taxon>Chitinophagaceae</taxon>
        <taxon>Niastella</taxon>
    </lineage>
</organism>
<evidence type="ECO:0000256" key="1">
    <source>
        <dbReference type="ARBA" id="ARBA00004651"/>
    </source>
</evidence>
<name>A0A1V9FJU9_9BACT</name>
<accession>A0A1V9FJU9</accession>
<keyword evidence="8" id="KW-1185">Reference proteome</keyword>
<feature type="transmembrane region" description="Helical" evidence="6">
    <location>
        <begin position="220"/>
        <end position="239"/>
    </location>
</feature>
<feature type="transmembrane region" description="Helical" evidence="6">
    <location>
        <begin position="136"/>
        <end position="156"/>
    </location>
</feature>
<evidence type="ECO:0000256" key="3">
    <source>
        <dbReference type="ARBA" id="ARBA00022692"/>
    </source>
</evidence>
<feature type="transmembrane region" description="Helical" evidence="6">
    <location>
        <begin position="163"/>
        <end position="181"/>
    </location>
</feature>